<dbReference type="Pfam" id="PF01029">
    <property type="entry name" value="NusB"/>
    <property type="match status" value="1"/>
</dbReference>
<dbReference type="PANTHER" id="PTHR22807:SF53">
    <property type="entry name" value="RIBOSOMAL RNA SMALL SUBUNIT METHYLTRANSFERASE B-RELATED"/>
    <property type="match status" value="1"/>
</dbReference>
<feature type="binding site" evidence="13">
    <location>
        <position position="339"/>
    </location>
    <ligand>
        <name>S-adenosyl-L-methionine</name>
        <dbReference type="ChEBI" id="CHEBI:59789"/>
    </ligand>
</feature>
<evidence type="ECO:0000256" key="7">
    <source>
        <dbReference type="ARBA" id="ARBA00022679"/>
    </source>
</evidence>
<dbReference type="PROSITE" id="PS51686">
    <property type="entry name" value="SAM_MT_RSMB_NOP"/>
    <property type="match status" value="1"/>
</dbReference>
<evidence type="ECO:0000256" key="12">
    <source>
        <dbReference type="ARBA" id="ARBA00047283"/>
    </source>
</evidence>
<dbReference type="FunFam" id="3.40.50.150:FF:000257">
    <property type="entry name" value="16S rRNA methyltransferase"/>
    <property type="match status" value="1"/>
</dbReference>
<dbReference type="NCBIfam" id="NF011493">
    <property type="entry name" value="PRK14901.1"/>
    <property type="match status" value="1"/>
</dbReference>
<reference evidence="15 16" key="1">
    <citation type="submission" date="2018-11" db="EMBL/GenBank/DDBJ databases">
        <title>Whole genome sequencing of an environmental sample.</title>
        <authorList>
            <person name="Sarangi A.N."/>
            <person name="Singh D."/>
            <person name="Tripathy S."/>
        </authorList>
    </citation>
    <scope>NUCLEOTIDE SEQUENCE [LARGE SCALE GENOMIC DNA]</scope>
    <source>
        <strain evidence="15 16">Lakshadweep</strain>
    </source>
</reference>
<dbReference type="InterPro" id="IPR029063">
    <property type="entry name" value="SAM-dependent_MTases_sf"/>
</dbReference>
<dbReference type="SUPFAM" id="SSF48013">
    <property type="entry name" value="NusB-like"/>
    <property type="match status" value="1"/>
</dbReference>
<dbReference type="Pfam" id="PF22458">
    <property type="entry name" value="RsmF-B_ferredox"/>
    <property type="match status" value="1"/>
</dbReference>
<dbReference type="PANTHER" id="PTHR22807">
    <property type="entry name" value="NOP2 YEAST -RELATED NOL1/NOP2/FMU SUN DOMAIN-CONTAINING"/>
    <property type="match status" value="1"/>
</dbReference>
<dbReference type="Gene3D" id="3.40.50.150">
    <property type="entry name" value="Vaccinia Virus protein VP39"/>
    <property type="match status" value="1"/>
</dbReference>
<dbReference type="Pfam" id="PF01189">
    <property type="entry name" value="Methyltr_RsmB-F"/>
    <property type="match status" value="1"/>
</dbReference>
<keyword evidence="8 13" id="KW-0949">S-adenosyl-L-methionine</keyword>
<keyword evidence="4" id="KW-0963">Cytoplasm</keyword>
<evidence type="ECO:0000256" key="5">
    <source>
        <dbReference type="ARBA" id="ARBA00022552"/>
    </source>
</evidence>
<dbReference type="NCBIfam" id="NF011494">
    <property type="entry name" value="PRK14902.1"/>
    <property type="match status" value="1"/>
</dbReference>
<comment type="function">
    <text evidence="1">Specifically methylates the cytosine at position 967 (m5C967) of 16S rRNA.</text>
</comment>
<dbReference type="InterPro" id="IPR054728">
    <property type="entry name" value="RsmB-like_ferredoxin"/>
</dbReference>
<accession>A0A4Q7E8M0</accession>
<dbReference type="EMBL" id="QVFV01000004">
    <property type="protein sequence ID" value="RZM77181.1"/>
    <property type="molecule type" value="Genomic_DNA"/>
</dbReference>
<dbReference type="InterPro" id="IPR049560">
    <property type="entry name" value="MeTrfase_RsmB-F_NOP2_cat"/>
</dbReference>
<keyword evidence="5" id="KW-0698">rRNA processing</keyword>
<dbReference type="InterPro" id="IPR004573">
    <property type="entry name" value="rRNA_ssu_MeTfrase_B"/>
</dbReference>
<keyword evidence="6 13" id="KW-0489">Methyltransferase</keyword>
<evidence type="ECO:0000256" key="10">
    <source>
        <dbReference type="ARBA" id="ARBA00030399"/>
    </source>
</evidence>
<evidence type="ECO:0000259" key="14">
    <source>
        <dbReference type="PROSITE" id="PS51686"/>
    </source>
</evidence>
<evidence type="ECO:0000256" key="1">
    <source>
        <dbReference type="ARBA" id="ARBA00002724"/>
    </source>
</evidence>
<dbReference type="CDD" id="cd02440">
    <property type="entry name" value="AdoMet_MTases"/>
    <property type="match status" value="1"/>
</dbReference>
<proteinExistence type="inferred from homology"/>
<feature type="binding site" evidence="13">
    <location>
        <begin position="271"/>
        <end position="277"/>
    </location>
    <ligand>
        <name>S-adenosyl-L-methionine</name>
        <dbReference type="ChEBI" id="CHEBI:59789"/>
    </ligand>
</feature>
<dbReference type="RefSeq" id="WP_044151144.1">
    <property type="nucleotide sequence ID" value="NZ_QVFV01000004.1"/>
</dbReference>
<dbReference type="GO" id="GO:0005737">
    <property type="term" value="C:cytoplasm"/>
    <property type="evidence" value="ECO:0007669"/>
    <property type="project" value="UniProtKB-SubCell"/>
</dbReference>
<evidence type="ECO:0000256" key="2">
    <source>
        <dbReference type="ARBA" id="ARBA00004496"/>
    </source>
</evidence>
<dbReference type="Gene3D" id="3.30.70.1170">
    <property type="entry name" value="Sun protein, domain 3"/>
    <property type="match status" value="1"/>
</dbReference>
<evidence type="ECO:0000313" key="15">
    <source>
        <dbReference type="EMBL" id="RZM77181.1"/>
    </source>
</evidence>
<dbReference type="EC" id="2.1.1.176" evidence="3"/>
<feature type="binding site" evidence="13">
    <location>
        <position position="322"/>
    </location>
    <ligand>
        <name>S-adenosyl-L-methionine</name>
        <dbReference type="ChEBI" id="CHEBI:59789"/>
    </ligand>
</feature>
<dbReference type="GO" id="GO:0006355">
    <property type="term" value="P:regulation of DNA-templated transcription"/>
    <property type="evidence" value="ECO:0007669"/>
    <property type="project" value="InterPro"/>
</dbReference>
<evidence type="ECO:0000256" key="11">
    <source>
        <dbReference type="ARBA" id="ARBA00031088"/>
    </source>
</evidence>
<dbReference type="AlphaFoldDB" id="A0A4Q7E8M0"/>
<comment type="subcellular location">
    <subcellularLocation>
        <location evidence="2">Cytoplasm</location>
    </subcellularLocation>
</comment>
<evidence type="ECO:0000313" key="16">
    <source>
        <dbReference type="Proteomes" id="UP000292459"/>
    </source>
</evidence>
<comment type="catalytic activity">
    <reaction evidence="12">
        <text>cytidine(967) in 16S rRNA + S-adenosyl-L-methionine = 5-methylcytidine(967) in 16S rRNA + S-adenosyl-L-homocysteine + H(+)</text>
        <dbReference type="Rhea" id="RHEA:42748"/>
        <dbReference type="Rhea" id="RHEA-COMP:10219"/>
        <dbReference type="Rhea" id="RHEA-COMP:10220"/>
        <dbReference type="ChEBI" id="CHEBI:15378"/>
        <dbReference type="ChEBI" id="CHEBI:57856"/>
        <dbReference type="ChEBI" id="CHEBI:59789"/>
        <dbReference type="ChEBI" id="CHEBI:74483"/>
        <dbReference type="ChEBI" id="CHEBI:82748"/>
        <dbReference type="EC" id="2.1.1.176"/>
    </reaction>
</comment>
<feature type="binding site" evidence="13">
    <location>
        <position position="295"/>
    </location>
    <ligand>
        <name>S-adenosyl-L-methionine</name>
        <dbReference type="ChEBI" id="CHEBI:59789"/>
    </ligand>
</feature>
<sequence length="455" mass="49971">MTTPSSSNAQSPARRLAFDALKEIYRGGYADVVLHRLLAKVKLSAVDRAFATELVYGTVRRQRTLDALIDQLGKKPAHQQLPELRVILHLGFYQLRFLTQVPESAAVNTSVELTKALGKGKLSGVVNGILRQYIRRRQTGVDPLTLPSDRVTALGIQHSFPDWMVELWLEQLGETDAIALCDWFNQPPAIDLRVNVLQQSREAVQQSLAAAGITVTALPHLSQALRLPPSAGAIQALPGYAEGHWTVQDASAQLVSTLVAPQPGNLVVDACAAPGGKTTHLAELMGDQGLIWACDRTPSRLKKISQNVRRLQLNCIQTCQGDSTEITKFEGEGDRVLVDAPCSGLGTLHRHADARWRQTPASVQELAALQLRLLNRAATWVKPTGTLVYATCTLHPMENEAVIEQFLSTHPDWQILPPQTGEPTAAFATPEGWVKVWPHQANMDGFFMVRLGRRM</sequence>
<dbReference type="GO" id="GO:0008649">
    <property type="term" value="F:rRNA methyltransferase activity"/>
    <property type="evidence" value="ECO:0007669"/>
    <property type="project" value="InterPro"/>
</dbReference>
<dbReference type="InterPro" id="IPR006027">
    <property type="entry name" value="NusB_RsmB_TIM44"/>
</dbReference>
<evidence type="ECO:0000256" key="9">
    <source>
        <dbReference type="ARBA" id="ARBA00022884"/>
    </source>
</evidence>
<evidence type="ECO:0000256" key="13">
    <source>
        <dbReference type="PROSITE-ProRule" id="PRU01023"/>
    </source>
</evidence>
<evidence type="ECO:0000256" key="8">
    <source>
        <dbReference type="ARBA" id="ARBA00022691"/>
    </source>
</evidence>
<dbReference type="Proteomes" id="UP000292459">
    <property type="component" value="Unassembled WGS sequence"/>
</dbReference>
<feature type="active site" description="Nucleophile" evidence="13">
    <location>
        <position position="392"/>
    </location>
</feature>
<dbReference type="SUPFAM" id="SSF53335">
    <property type="entry name" value="S-adenosyl-L-methionine-dependent methyltransferases"/>
    <property type="match status" value="1"/>
</dbReference>
<organism evidence="15 16">
    <name type="scientific">Leptolyngbya iicbica LK</name>
    <dbReference type="NCBI Taxonomy" id="2294035"/>
    <lineage>
        <taxon>Bacteria</taxon>
        <taxon>Bacillati</taxon>
        <taxon>Cyanobacteriota</taxon>
        <taxon>Cyanophyceae</taxon>
        <taxon>Leptolyngbyales</taxon>
        <taxon>Leptolyngbyaceae</taxon>
        <taxon>Leptolyngbya group</taxon>
        <taxon>Leptolyngbya</taxon>
        <taxon>Leptolyngbya iicbica</taxon>
    </lineage>
</organism>
<keyword evidence="9 13" id="KW-0694">RNA-binding</keyword>
<dbReference type="InterPro" id="IPR001678">
    <property type="entry name" value="MeTrfase_RsmB-F_NOP2_dom"/>
</dbReference>
<dbReference type="Gene3D" id="1.10.940.10">
    <property type="entry name" value="NusB-like"/>
    <property type="match status" value="1"/>
</dbReference>
<comment type="caution">
    <text evidence="15">The sequence shown here is derived from an EMBL/GenBank/DDBJ whole genome shotgun (WGS) entry which is preliminary data.</text>
</comment>
<protein>
    <recommendedName>
        <fullName evidence="3">16S rRNA (cytosine(967)-C(5))-methyltransferase</fullName>
        <ecNumber evidence="3">2.1.1.176</ecNumber>
    </recommendedName>
    <alternativeName>
        <fullName evidence="10">16S rRNA m5C967 methyltransferase</fullName>
    </alternativeName>
    <alternativeName>
        <fullName evidence="11">rRNA (cytosine-C(5)-)-methyltransferase RsmB</fullName>
    </alternativeName>
</protein>
<gene>
    <name evidence="15" type="ORF">DYY88_16155</name>
</gene>
<dbReference type="InterPro" id="IPR023267">
    <property type="entry name" value="RCMT"/>
</dbReference>
<name>A0A4Q7E8M0_9CYAN</name>
<dbReference type="NCBIfam" id="TIGR00563">
    <property type="entry name" value="rsmB"/>
    <property type="match status" value="1"/>
</dbReference>
<dbReference type="PRINTS" id="PR02008">
    <property type="entry name" value="RCMTFAMILY"/>
</dbReference>
<comment type="similarity">
    <text evidence="13">Belongs to the class I-like SAM-binding methyltransferase superfamily. RsmB/NOP family.</text>
</comment>
<dbReference type="OrthoDB" id="9810297at2"/>
<keyword evidence="16" id="KW-1185">Reference proteome</keyword>
<evidence type="ECO:0000256" key="3">
    <source>
        <dbReference type="ARBA" id="ARBA00012140"/>
    </source>
</evidence>
<keyword evidence="7 13" id="KW-0808">Transferase</keyword>
<evidence type="ECO:0000256" key="6">
    <source>
        <dbReference type="ARBA" id="ARBA00022603"/>
    </source>
</evidence>
<dbReference type="InterPro" id="IPR035926">
    <property type="entry name" value="NusB-like_sf"/>
</dbReference>
<evidence type="ECO:0000256" key="4">
    <source>
        <dbReference type="ARBA" id="ARBA00022490"/>
    </source>
</evidence>
<dbReference type="GO" id="GO:0003723">
    <property type="term" value="F:RNA binding"/>
    <property type="evidence" value="ECO:0007669"/>
    <property type="project" value="UniProtKB-UniRule"/>
</dbReference>
<feature type="domain" description="SAM-dependent MTase RsmB/NOP-type" evidence="14">
    <location>
        <begin position="180"/>
        <end position="454"/>
    </location>
</feature>